<proteinExistence type="predicted"/>
<dbReference type="Proteomes" id="UP000837857">
    <property type="component" value="Chromosome 11"/>
</dbReference>
<dbReference type="EMBL" id="OW152823">
    <property type="protein sequence ID" value="CAH2040023.1"/>
    <property type="molecule type" value="Genomic_DNA"/>
</dbReference>
<evidence type="ECO:0000313" key="1">
    <source>
        <dbReference type="EMBL" id="CAH2040023.1"/>
    </source>
</evidence>
<reference evidence="1" key="1">
    <citation type="submission" date="2022-03" db="EMBL/GenBank/DDBJ databases">
        <authorList>
            <person name="Martin H S."/>
        </authorList>
    </citation>
    <scope>NUCLEOTIDE SEQUENCE</scope>
</reference>
<name>A0ABN8HRF2_9NEOP</name>
<organism evidence="1 2">
    <name type="scientific">Iphiclides podalirius</name>
    <name type="common">scarce swallowtail</name>
    <dbReference type="NCBI Taxonomy" id="110791"/>
    <lineage>
        <taxon>Eukaryota</taxon>
        <taxon>Metazoa</taxon>
        <taxon>Ecdysozoa</taxon>
        <taxon>Arthropoda</taxon>
        <taxon>Hexapoda</taxon>
        <taxon>Insecta</taxon>
        <taxon>Pterygota</taxon>
        <taxon>Neoptera</taxon>
        <taxon>Endopterygota</taxon>
        <taxon>Lepidoptera</taxon>
        <taxon>Glossata</taxon>
        <taxon>Ditrysia</taxon>
        <taxon>Papilionoidea</taxon>
        <taxon>Papilionidae</taxon>
        <taxon>Papilioninae</taxon>
        <taxon>Iphiclides</taxon>
    </lineage>
</organism>
<feature type="non-terminal residue" evidence="1">
    <location>
        <position position="81"/>
    </location>
</feature>
<evidence type="ECO:0000313" key="2">
    <source>
        <dbReference type="Proteomes" id="UP000837857"/>
    </source>
</evidence>
<keyword evidence="2" id="KW-1185">Reference proteome</keyword>
<sequence length="81" mass="9364">MEICFIELHRPPRSNLLKRATPRIPPAFFAPYAPPSELKLIISNEADLISFDLACSREYAVLGRARRLHWYSHELSGLPRF</sequence>
<accession>A0ABN8HRF2</accession>
<protein>
    <submittedName>
        <fullName evidence="1">Uncharacterized protein</fullName>
    </submittedName>
</protein>
<gene>
    <name evidence="1" type="ORF">IPOD504_LOCUS2211</name>
</gene>